<dbReference type="EMBL" id="SGXA01000001">
    <property type="protein sequence ID" value="RZS74954.1"/>
    <property type="molecule type" value="Genomic_DNA"/>
</dbReference>
<evidence type="ECO:0000256" key="4">
    <source>
        <dbReference type="ARBA" id="ARBA00023136"/>
    </source>
</evidence>
<evidence type="ECO:0000256" key="1">
    <source>
        <dbReference type="ARBA" id="ARBA00004442"/>
    </source>
</evidence>
<dbReference type="InterPro" id="IPR011990">
    <property type="entry name" value="TPR-like_helical_dom_sf"/>
</dbReference>
<accession>A0A4Q7N2F4</accession>
<dbReference type="Pfam" id="PF14322">
    <property type="entry name" value="SusD-like_3"/>
    <property type="match status" value="1"/>
</dbReference>
<comment type="subcellular location">
    <subcellularLocation>
        <location evidence="1">Cell outer membrane</location>
    </subcellularLocation>
</comment>
<keyword evidence="3" id="KW-0732">Signal</keyword>
<dbReference type="GO" id="GO:0009279">
    <property type="term" value="C:cell outer membrane"/>
    <property type="evidence" value="ECO:0007669"/>
    <property type="project" value="UniProtKB-SubCell"/>
</dbReference>
<proteinExistence type="inferred from homology"/>
<evidence type="ECO:0000313" key="9">
    <source>
        <dbReference type="Proteomes" id="UP000293874"/>
    </source>
</evidence>
<organism evidence="8 9">
    <name type="scientific">Pseudobacter ginsenosidimutans</name>
    <dbReference type="NCBI Taxonomy" id="661488"/>
    <lineage>
        <taxon>Bacteria</taxon>
        <taxon>Pseudomonadati</taxon>
        <taxon>Bacteroidota</taxon>
        <taxon>Chitinophagia</taxon>
        <taxon>Chitinophagales</taxon>
        <taxon>Chitinophagaceae</taxon>
        <taxon>Pseudobacter</taxon>
    </lineage>
</organism>
<dbReference type="AlphaFoldDB" id="A0A4Q7N2F4"/>
<evidence type="ECO:0000256" key="5">
    <source>
        <dbReference type="ARBA" id="ARBA00023237"/>
    </source>
</evidence>
<dbReference type="SUPFAM" id="SSF48452">
    <property type="entry name" value="TPR-like"/>
    <property type="match status" value="1"/>
</dbReference>
<evidence type="ECO:0000256" key="2">
    <source>
        <dbReference type="ARBA" id="ARBA00006275"/>
    </source>
</evidence>
<dbReference type="Pfam" id="PF07980">
    <property type="entry name" value="SusD_RagB"/>
    <property type="match status" value="1"/>
</dbReference>
<dbReference type="InterPro" id="IPR033985">
    <property type="entry name" value="SusD-like_N"/>
</dbReference>
<protein>
    <submittedName>
        <fullName evidence="8">SusD-like starch-binding protein associating with outer membrane</fullName>
    </submittedName>
</protein>
<name>A0A4Q7N2F4_9BACT</name>
<comment type="caution">
    <text evidence="8">The sequence shown here is derived from an EMBL/GenBank/DDBJ whole genome shotgun (WGS) entry which is preliminary data.</text>
</comment>
<reference evidence="8 9" key="1">
    <citation type="submission" date="2019-02" db="EMBL/GenBank/DDBJ databases">
        <title>Genomic Encyclopedia of Type Strains, Phase IV (KMG-IV): sequencing the most valuable type-strain genomes for metagenomic binning, comparative biology and taxonomic classification.</title>
        <authorList>
            <person name="Goeker M."/>
        </authorList>
    </citation>
    <scope>NUCLEOTIDE SEQUENCE [LARGE SCALE GENOMIC DNA]</scope>
    <source>
        <strain evidence="8 9">DSM 18116</strain>
    </source>
</reference>
<dbReference type="InterPro" id="IPR012944">
    <property type="entry name" value="SusD_RagB_dom"/>
</dbReference>
<evidence type="ECO:0000259" key="6">
    <source>
        <dbReference type="Pfam" id="PF07980"/>
    </source>
</evidence>
<comment type="similarity">
    <text evidence="2">Belongs to the SusD family.</text>
</comment>
<feature type="domain" description="RagB/SusD" evidence="6">
    <location>
        <begin position="343"/>
        <end position="451"/>
    </location>
</feature>
<sequence length="460" mass="52180">MNISNLHRFLFFCMLIIIAACHKKKEFLDENPYSDLFTPKTVSELQALLDNDIYMNEVPEIGTLSGDEYYLVDDFWDRLTPKERNSYIWAEDIYEGQGKIPDWNLPYKQVLYANIVLEQIAKGVKGAASQQDIDKLKGNALFIRGFAFYNIALQFADCFDDSNGSELGIPIRLSPEINQDSKRATLKESYDQIISDLISASKLLRDSISFQYRNRPGKAAAFAALARVYLSTRSYEKANEAADSSLKYYDKLIDFNNVDRFASLSFKPLNDETLYQARLLSSSLVVVGISAPGCIIDSTLYRSYDAQDLRKPIYFRINGDGRPNIKGGFSGTLFTFAGLAVDEIYLIKAECLVRTSEIQQGMNFLNTLLRKRYLTGTFIDKIALNKEAALKIILEERKKELVFRGVRWADLKRLNKEGANIILKRKLKGTTYTLAPSDPKYILPIPPDVISLGGVQQNQR</sequence>
<dbReference type="Proteomes" id="UP000293874">
    <property type="component" value="Unassembled WGS sequence"/>
</dbReference>
<evidence type="ECO:0000256" key="3">
    <source>
        <dbReference type="ARBA" id="ARBA00022729"/>
    </source>
</evidence>
<evidence type="ECO:0000259" key="7">
    <source>
        <dbReference type="Pfam" id="PF14322"/>
    </source>
</evidence>
<keyword evidence="5" id="KW-0998">Cell outer membrane</keyword>
<evidence type="ECO:0000313" key="8">
    <source>
        <dbReference type="EMBL" id="RZS74954.1"/>
    </source>
</evidence>
<gene>
    <name evidence="8" type="ORF">EV199_0806</name>
</gene>
<feature type="domain" description="SusD-like N-terminal" evidence="7">
    <location>
        <begin position="26"/>
        <end position="230"/>
    </location>
</feature>
<dbReference type="Gene3D" id="1.25.40.390">
    <property type="match status" value="1"/>
</dbReference>
<keyword evidence="4" id="KW-0472">Membrane</keyword>
<keyword evidence="9" id="KW-1185">Reference proteome</keyword>